<dbReference type="RefSeq" id="WP_013314687.1">
    <property type="nucleotide sequence ID" value="NC_014484.1"/>
</dbReference>
<dbReference type="KEGG" id="sta:STHERM_c19130"/>
<dbReference type="Gene3D" id="3.40.50.1820">
    <property type="entry name" value="alpha/beta hydrolase"/>
    <property type="match status" value="1"/>
</dbReference>
<reference evidence="2 3" key="2">
    <citation type="journal article" date="2010" name="J. Bacteriol.">
        <title>Genome sequence of the polysaccharide-degrading, thermophilic anaerobe Spirochaeta thermophila DSM 6192.</title>
        <authorList>
            <person name="Angelov A."/>
            <person name="Liebl S."/>
            <person name="Ballschmiter M."/>
            <person name="Bomeke M."/>
            <person name="Lehmann R."/>
            <person name="Liesegang H."/>
            <person name="Daniel R."/>
            <person name="Liebl W."/>
        </authorList>
    </citation>
    <scope>NUCLEOTIDE SEQUENCE [LARGE SCALE GENOMIC DNA]</scope>
    <source>
        <strain evidence="3">ATCC 49972 / DSM 6192 / RI 19.B1</strain>
    </source>
</reference>
<dbReference type="InterPro" id="IPR029058">
    <property type="entry name" value="AB_hydrolase_fold"/>
</dbReference>
<dbReference type="HOGENOM" id="CLU_026209_7_2_12"/>
<protein>
    <recommendedName>
        <fullName evidence="1">Serine aminopeptidase S33 domain-containing protein</fullName>
    </recommendedName>
</protein>
<evidence type="ECO:0000259" key="1">
    <source>
        <dbReference type="Pfam" id="PF12146"/>
    </source>
</evidence>
<dbReference type="Pfam" id="PF12146">
    <property type="entry name" value="Hydrolase_4"/>
    <property type="match status" value="1"/>
</dbReference>
<evidence type="ECO:0000313" key="2">
    <source>
        <dbReference type="EMBL" id="ADN02848.1"/>
    </source>
</evidence>
<dbReference type="AlphaFoldDB" id="E0RPZ5"/>
<organism evidence="2 3">
    <name type="scientific">Winmispira thermophila (strain ATCC 49972 / DSM 6192 / RI 19.B1)</name>
    <name type="common">Spirochaeta thermophila</name>
    <dbReference type="NCBI Taxonomy" id="665571"/>
    <lineage>
        <taxon>Bacteria</taxon>
        <taxon>Pseudomonadati</taxon>
        <taxon>Spirochaetota</taxon>
        <taxon>Spirochaetia</taxon>
        <taxon>Winmispirales</taxon>
        <taxon>Winmispiraceae</taxon>
        <taxon>Winmispira</taxon>
    </lineage>
</organism>
<accession>E0RPZ5</accession>
<dbReference type="EMBL" id="CP001698">
    <property type="protein sequence ID" value="ADN02848.1"/>
    <property type="molecule type" value="Genomic_DNA"/>
</dbReference>
<evidence type="ECO:0000313" key="3">
    <source>
        <dbReference type="Proteomes" id="UP000001296"/>
    </source>
</evidence>
<dbReference type="SUPFAM" id="SSF53474">
    <property type="entry name" value="alpha/beta-Hydrolases"/>
    <property type="match status" value="1"/>
</dbReference>
<name>E0RPZ5_WINT6</name>
<sequence>MEKSLPYDEFWREYEEYLVFHRVWHPQHAPRAGVLLLHEAGLHSGFYVRVGGFLSSHGFGVAAPDLPGQGVSCPRRTPPLSPEGLLDLVEDLLHMCDGLFEDVPLFLAGEGAGASLALAFGLMSPGRCAGLVLSSPFPTSESLPRRLWGTRFPSLGGPGPEVHGVVDPLLSLRILRDPLCSGKVPSSFHTALRKLLALSRERRRRLALPVFIACGDHDPLVPRGGIDSLYDEVPADERVLRRYRRGGHFLLLDLTEEEVFHDLLLWMEERIL</sequence>
<proteinExistence type="predicted"/>
<reference key="1">
    <citation type="submission" date="2009-08" db="EMBL/GenBank/DDBJ databases">
        <title>The genome sequence of Spirochaeta thermophila DSM6192.</title>
        <authorList>
            <person name="Angelov A."/>
            <person name="Mientus M."/>
            <person name="Wittenberg S."/>
            <person name="Lehmann R."/>
            <person name="Liesegang H."/>
            <person name="Daniel R."/>
            <person name="Liebl W."/>
        </authorList>
    </citation>
    <scope>NUCLEOTIDE SEQUENCE</scope>
    <source>
        <strain>DSM 6192</strain>
    </source>
</reference>
<dbReference type="Proteomes" id="UP000001296">
    <property type="component" value="Chromosome"/>
</dbReference>
<feature type="domain" description="Serine aminopeptidase S33" evidence="1">
    <location>
        <begin position="29"/>
        <end position="253"/>
    </location>
</feature>
<dbReference type="PANTHER" id="PTHR11614">
    <property type="entry name" value="PHOSPHOLIPASE-RELATED"/>
    <property type="match status" value="1"/>
</dbReference>
<dbReference type="InterPro" id="IPR022742">
    <property type="entry name" value="Hydrolase_4"/>
</dbReference>
<dbReference type="eggNOG" id="COG2267">
    <property type="taxonomic scope" value="Bacteria"/>
</dbReference>
<gene>
    <name evidence="2" type="ordered locus">STHERM_c19130</name>
</gene>
<dbReference type="InterPro" id="IPR051044">
    <property type="entry name" value="MAG_DAG_Lipase"/>
</dbReference>
<dbReference type="PaxDb" id="665571-STHERM_c19130"/>